<protein>
    <submittedName>
        <fullName evidence="1">Uncharacterized protein</fullName>
    </submittedName>
</protein>
<name>A0ABW3M4V1_9PSEU</name>
<dbReference type="Proteomes" id="UP001597045">
    <property type="component" value="Unassembled WGS sequence"/>
</dbReference>
<accession>A0ABW3M4V1</accession>
<evidence type="ECO:0000313" key="1">
    <source>
        <dbReference type="EMBL" id="MFD1044409.1"/>
    </source>
</evidence>
<sequence length="77" mass="8626">MALFVHLTPEKNAKGIARSGIKLGPRGVFCVPMVPSYVISHQWLRELRRGGQRTFVAVDFRIPDDEPVTVTALPLLR</sequence>
<dbReference type="EMBL" id="JBHTIS010000048">
    <property type="protein sequence ID" value="MFD1044409.1"/>
    <property type="molecule type" value="Genomic_DNA"/>
</dbReference>
<organism evidence="1 2">
    <name type="scientific">Kibdelosporangium lantanae</name>
    <dbReference type="NCBI Taxonomy" id="1497396"/>
    <lineage>
        <taxon>Bacteria</taxon>
        <taxon>Bacillati</taxon>
        <taxon>Actinomycetota</taxon>
        <taxon>Actinomycetes</taxon>
        <taxon>Pseudonocardiales</taxon>
        <taxon>Pseudonocardiaceae</taxon>
        <taxon>Kibdelosporangium</taxon>
    </lineage>
</organism>
<proteinExistence type="predicted"/>
<comment type="caution">
    <text evidence="1">The sequence shown here is derived from an EMBL/GenBank/DDBJ whole genome shotgun (WGS) entry which is preliminary data.</text>
</comment>
<gene>
    <name evidence="1" type="ORF">ACFQ1S_01775</name>
</gene>
<evidence type="ECO:0000313" key="2">
    <source>
        <dbReference type="Proteomes" id="UP001597045"/>
    </source>
</evidence>
<keyword evidence="2" id="KW-1185">Reference proteome</keyword>
<feature type="non-terminal residue" evidence="1">
    <location>
        <position position="77"/>
    </location>
</feature>
<reference evidence="2" key="1">
    <citation type="journal article" date="2019" name="Int. J. Syst. Evol. Microbiol.">
        <title>The Global Catalogue of Microorganisms (GCM) 10K type strain sequencing project: providing services to taxonomists for standard genome sequencing and annotation.</title>
        <authorList>
            <consortium name="The Broad Institute Genomics Platform"/>
            <consortium name="The Broad Institute Genome Sequencing Center for Infectious Disease"/>
            <person name="Wu L."/>
            <person name="Ma J."/>
        </authorList>
    </citation>
    <scope>NUCLEOTIDE SEQUENCE [LARGE SCALE GENOMIC DNA]</scope>
    <source>
        <strain evidence="2">JCM 31486</strain>
    </source>
</reference>